<dbReference type="Proteomes" id="UP001150538">
    <property type="component" value="Unassembled WGS sequence"/>
</dbReference>
<protein>
    <recommendedName>
        <fullName evidence="11">Structural maintenance of chromosomes protein</fullName>
    </recommendedName>
</protein>
<evidence type="ECO:0000256" key="8">
    <source>
        <dbReference type="ARBA" id="ARBA00023067"/>
    </source>
</evidence>
<evidence type="ECO:0000256" key="9">
    <source>
        <dbReference type="ARBA" id="ARBA00023242"/>
    </source>
</evidence>
<sequence length="1298" mass="146950">MERVKKAANDALKQIGLSSSSSSSPTSQIPKTESCESLGIDSFSAIVGPNGSGKSNVIDSLLFVFGFRASKIRQGKLSELIHNSKNAGNITSCTVEIHFKEITDRADSEDYDEVPNSKLVISRSAYRNNTSKYFINGTVSTQAEVVKLLKGKGVDLDHKRFLILQGEVESISQMKPKAQNEHEEGLLEYLEDIIGTSKYKDQIAKASKDVDTLNDERAVQLNLAKIAERDLASMEDKKNEAVQYIEAENQLAKKKSALYQYRLHESNVKIKEVENSYNKVKDELDKEISKFNKYREKIKSLEQNYSAAQKEYESLEKKAKEAGKELSKFEREDVQIQENRKHVKNKLKKLVKIIEKDEHDISGLRNSIGNYNHDIENGNKEVKELEERLKTEQKALEKIADGLKGKTDKFSAEIDKKQRELEPWNEKIAAKQSQLDIVRTEISMIKAKMEEGNNQVEKAREELAKLRQDRAEKDQELNDKIVELENLNEEISNLEGSISEIEEQEKSSKEEFFELKNKESEARESIKSTESESNVLKALLQQRDNGNIKGIYGRLGSLGTIDDKYDVAISTAAPSLSNIVVDTVETGQKCVEFLRKNNVGWAKFIMLSALPKNRDIDRPNWVPNGVTRLIDLVQPSHERFMPAFFHAIGNTLVADNLGMARKIAYSGKRVLRVVTLDGNLISASGSMSGGGNRQMRGAMSSRKYNHDMTPAKLATIVAKRENAEATWRENSTRLSLQSEKLEQLQRKKSEFEVLLPKLEMSMKLVHEQIQAGKKHIKQLQSEAKSPDKDDEKRFEELTRSEAMHLENIADLKSQCSQIEEAIKELQEQIMQVGGVQLRVQKTKVDDLKDRINTITDQLSSWERSLVKAQSDISRIERSMAKNETERNGLTEQIAEITKSIEANTHAAVEVKQAFDEAQLKVENKHDEMEKIKEELGEISEEYAEMRTREVDMKHRLQGAERSLADARKSANYWESELGRLELQPLPDLSGKGEEKAKKAEKMEIEEEDDDDDQEESDKMDVENEDDDIEEEEEDDNDDSQALALPTLTEKELQDVDVNELDKEVTQLKASLQRSKPNLSILGEYIKRARDYNTKSKSLEEITKQRDDAQNQFDELRKRRLDEFMAGFNKISYRLKEMYQMITMGGNAELELVDSLDPFSEGLVFSVMPPKKSWKNIANLSGGEKTLSSLALVFALHQFKPTPIYVMDEIDAALDFRNVSIVANYIKERTRDAQFIIISLRNNMFELADRLVGIYKTDNKTKSIAINPKVSAHLLAAAAASATKNSNGASGAQTASTNA</sequence>
<evidence type="ECO:0000313" key="16">
    <source>
        <dbReference type="Proteomes" id="UP001150538"/>
    </source>
</evidence>
<dbReference type="InterPro" id="IPR024704">
    <property type="entry name" value="SMC"/>
</dbReference>
<keyword evidence="10" id="KW-0131">Cell cycle</keyword>
<reference evidence="15" key="1">
    <citation type="submission" date="2022-07" db="EMBL/GenBank/DDBJ databases">
        <title>Phylogenomic reconstructions and comparative analyses of Kickxellomycotina fungi.</title>
        <authorList>
            <person name="Reynolds N.K."/>
            <person name="Stajich J.E."/>
            <person name="Barry K."/>
            <person name="Grigoriev I.V."/>
            <person name="Crous P."/>
            <person name="Smith M.E."/>
        </authorList>
    </citation>
    <scope>NUCLEOTIDE SEQUENCE</scope>
    <source>
        <strain evidence="15">NBRC 100468</strain>
    </source>
</reference>
<dbReference type="Gene3D" id="1.10.287.1490">
    <property type="match status" value="2"/>
</dbReference>
<feature type="coiled-coil region" evidence="12">
    <location>
        <begin position="808"/>
        <end position="948"/>
    </location>
</feature>
<dbReference type="Pfam" id="PF02463">
    <property type="entry name" value="SMC_N"/>
    <property type="match status" value="1"/>
</dbReference>
<dbReference type="SUPFAM" id="SSF57997">
    <property type="entry name" value="Tropomyosin"/>
    <property type="match status" value="1"/>
</dbReference>
<dbReference type="InterPro" id="IPR027417">
    <property type="entry name" value="P-loop_NTPase"/>
</dbReference>
<dbReference type="PANTHER" id="PTHR18937">
    <property type="entry name" value="STRUCTURAL MAINTENANCE OF CHROMOSOMES SMC FAMILY MEMBER"/>
    <property type="match status" value="1"/>
</dbReference>
<keyword evidence="6" id="KW-0067">ATP-binding</keyword>
<dbReference type="GO" id="GO:0016887">
    <property type="term" value="F:ATP hydrolysis activity"/>
    <property type="evidence" value="ECO:0007669"/>
    <property type="project" value="InterPro"/>
</dbReference>
<gene>
    <name evidence="15" type="primary">SMC4</name>
    <name evidence="15" type="ORF">H4219_003728</name>
</gene>
<organism evidence="15 16">
    <name type="scientific">Mycoemilia scoparia</name>
    <dbReference type="NCBI Taxonomy" id="417184"/>
    <lineage>
        <taxon>Eukaryota</taxon>
        <taxon>Fungi</taxon>
        <taxon>Fungi incertae sedis</taxon>
        <taxon>Zoopagomycota</taxon>
        <taxon>Kickxellomycotina</taxon>
        <taxon>Kickxellomycetes</taxon>
        <taxon>Kickxellales</taxon>
        <taxon>Kickxellaceae</taxon>
        <taxon>Mycoemilia</taxon>
    </lineage>
</organism>
<feature type="domain" description="SMC hinge" evidence="14">
    <location>
        <begin position="549"/>
        <end position="664"/>
    </location>
</feature>
<name>A0A9W7ZUS0_9FUNG</name>
<evidence type="ECO:0000256" key="13">
    <source>
        <dbReference type="SAM" id="MobiDB-lite"/>
    </source>
</evidence>
<feature type="coiled-coil region" evidence="12">
    <location>
        <begin position="734"/>
        <end position="761"/>
    </location>
</feature>
<keyword evidence="9 11" id="KW-0539">Nucleus</keyword>
<evidence type="ECO:0000256" key="2">
    <source>
        <dbReference type="ARBA" id="ARBA00006005"/>
    </source>
</evidence>
<feature type="coiled-coil region" evidence="12">
    <location>
        <begin position="442"/>
        <end position="518"/>
    </location>
</feature>
<evidence type="ECO:0000256" key="7">
    <source>
        <dbReference type="ARBA" id="ARBA00023054"/>
    </source>
</evidence>
<feature type="compositionally biased region" description="Acidic residues" evidence="13">
    <location>
        <begin position="1022"/>
        <end position="1038"/>
    </location>
</feature>
<dbReference type="Gene3D" id="3.40.50.300">
    <property type="entry name" value="P-loop containing nucleotide triphosphate hydrolases"/>
    <property type="match status" value="2"/>
</dbReference>
<dbReference type="Gene3D" id="3.30.70.1620">
    <property type="match status" value="1"/>
</dbReference>
<comment type="similarity">
    <text evidence="2">Belongs to the SMC family. SMC4 subfamily.</text>
</comment>
<keyword evidence="7 12" id="KW-0175">Coiled coil</keyword>
<keyword evidence="16" id="KW-1185">Reference proteome</keyword>
<comment type="subcellular location">
    <subcellularLocation>
        <location evidence="1 11">Nucleus</location>
    </subcellularLocation>
</comment>
<dbReference type="GO" id="GO:0051301">
    <property type="term" value="P:cell division"/>
    <property type="evidence" value="ECO:0007669"/>
    <property type="project" value="UniProtKB-KW"/>
</dbReference>
<feature type="coiled-coil region" evidence="12">
    <location>
        <begin position="263"/>
        <end position="332"/>
    </location>
</feature>
<evidence type="ECO:0000256" key="12">
    <source>
        <dbReference type="SAM" id="Coils"/>
    </source>
</evidence>
<feature type="compositionally biased region" description="Acidic residues" evidence="13">
    <location>
        <begin position="1003"/>
        <end position="1015"/>
    </location>
</feature>
<evidence type="ECO:0000256" key="11">
    <source>
        <dbReference type="PIRNR" id="PIRNR005719"/>
    </source>
</evidence>
<feature type="region of interest" description="Disordered" evidence="13">
    <location>
        <begin position="984"/>
        <end position="1041"/>
    </location>
</feature>
<dbReference type="PANTHER" id="PTHR18937:SF172">
    <property type="entry name" value="STRUCTURAL MAINTENANCE OF CHROMOSOMES PROTEIN"/>
    <property type="match status" value="1"/>
</dbReference>
<dbReference type="GO" id="GO:0005634">
    <property type="term" value="C:nucleus"/>
    <property type="evidence" value="ECO:0007669"/>
    <property type="project" value="UniProtKB-SubCell"/>
</dbReference>
<dbReference type="Gene3D" id="1.20.1060.20">
    <property type="match status" value="1"/>
</dbReference>
<dbReference type="Pfam" id="PF06470">
    <property type="entry name" value="SMC_hinge"/>
    <property type="match status" value="1"/>
</dbReference>
<accession>A0A9W7ZUS0</accession>
<feature type="coiled-coil region" evidence="12">
    <location>
        <begin position="368"/>
        <end position="402"/>
    </location>
</feature>
<keyword evidence="4" id="KW-0547">Nucleotide-binding</keyword>
<dbReference type="SUPFAM" id="SSF52540">
    <property type="entry name" value="P-loop containing nucleoside triphosphate hydrolases"/>
    <property type="match status" value="2"/>
</dbReference>
<dbReference type="GO" id="GO:0007076">
    <property type="term" value="P:mitotic chromosome condensation"/>
    <property type="evidence" value="ECO:0007669"/>
    <property type="project" value="TreeGrafter"/>
</dbReference>
<dbReference type="EMBL" id="JANBPU010000099">
    <property type="protein sequence ID" value="KAJ1916560.1"/>
    <property type="molecule type" value="Genomic_DNA"/>
</dbReference>
<keyword evidence="3" id="KW-0132">Cell division</keyword>
<evidence type="ECO:0000256" key="3">
    <source>
        <dbReference type="ARBA" id="ARBA00022618"/>
    </source>
</evidence>
<evidence type="ECO:0000256" key="10">
    <source>
        <dbReference type="ARBA" id="ARBA00023306"/>
    </source>
</evidence>
<evidence type="ECO:0000256" key="5">
    <source>
        <dbReference type="ARBA" id="ARBA00022776"/>
    </source>
</evidence>
<dbReference type="InterPro" id="IPR003395">
    <property type="entry name" value="RecF/RecN/SMC_N"/>
</dbReference>
<dbReference type="GO" id="GO:0000796">
    <property type="term" value="C:condensin complex"/>
    <property type="evidence" value="ECO:0007669"/>
    <property type="project" value="TreeGrafter"/>
</dbReference>
<comment type="caution">
    <text evidence="15">The sequence shown here is derived from an EMBL/GenBank/DDBJ whole genome shotgun (WGS) entry which is preliminary data.</text>
</comment>
<proteinExistence type="inferred from homology"/>
<dbReference type="PIRSF" id="PIRSF005719">
    <property type="entry name" value="SMC"/>
    <property type="match status" value="1"/>
</dbReference>
<feature type="coiled-coil region" evidence="12">
    <location>
        <begin position="1091"/>
        <end position="1118"/>
    </location>
</feature>
<dbReference type="InterPro" id="IPR010935">
    <property type="entry name" value="SMC_hinge"/>
</dbReference>
<evidence type="ECO:0000259" key="14">
    <source>
        <dbReference type="SMART" id="SM00968"/>
    </source>
</evidence>
<dbReference type="GO" id="GO:0005524">
    <property type="term" value="F:ATP binding"/>
    <property type="evidence" value="ECO:0007669"/>
    <property type="project" value="UniProtKB-KW"/>
</dbReference>
<evidence type="ECO:0000256" key="1">
    <source>
        <dbReference type="ARBA" id="ARBA00004123"/>
    </source>
</evidence>
<dbReference type="OrthoDB" id="5575062at2759"/>
<keyword evidence="8" id="KW-0226">DNA condensation</keyword>
<keyword evidence="5" id="KW-0498">Mitosis</keyword>
<dbReference type="SMART" id="SM00968">
    <property type="entry name" value="SMC_hinge"/>
    <property type="match status" value="1"/>
</dbReference>
<evidence type="ECO:0000256" key="6">
    <source>
        <dbReference type="ARBA" id="ARBA00022840"/>
    </source>
</evidence>
<dbReference type="InterPro" id="IPR036277">
    <property type="entry name" value="SMC_hinge_sf"/>
</dbReference>
<evidence type="ECO:0000313" key="15">
    <source>
        <dbReference type="EMBL" id="KAJ1916560.1"/>
    </source>
</evidence>
<evidence type="ECO:0000256" key="4">
    <source>
        <dbReference type="ARBA" id="ARBA00022741"/>
    </source>
</evidence>
<dbReference type="SUPFAM" id="SSF75553">
    <property type="entry name" value="Smc hinge domain"/>
    <property type="match status" value="1"/>
</dbReference>
<feature type="compositionally biased region" description="Basic and acidic residues" evidence="13">
    <location>
        <begin position="990"/>
        <end position="1002"/>
    </location>
</feature>
<feature type="region of interest" description="Disordered" evidence="13">
    <location>
        <begin position="1"/>
        <end position="31"/>
    </location>
</feature>
<dbReference type="FunFam" id="3.40.50.300:FF:000481">
    <property type="entry name" value="Structural maintenance of chromosomes 4"/>
    <property type="match status" value="1"/>
</dbReference>